<evidence type="ECO:0000313" key="3">
    <source>
        <dbReference type="Proteomes" id="UP000616547"/>
    </source>
</evidence>
<feature type="transmembrane region" description="Helical" evidence="1">
    <location>
        <begin position="183"/>
        <end position="202"/>
    </location>
</feature>
<dbReference type="Pfam" id="PF19700">
    <property type="entry name" value="DUF6198"/>
    <property type="match status" value="1"/>
</dbReference>
<keyword evidence="3" id="KW-1185">Reference proteome</keyword>
<organism evidence="2 3">
    <name type="scientific">Lactobacillus nasalidis</name>
    <dbReference type="NCBI Taxonomy" id="2797258"/>
    <lineage>
        <taxon>Bacteria</taxon>
        <taxon>Bacillati</taxon>
        <taxon>Bacillota</taxon>
        <taxon>Bacilli</taxon>
        <taxon>Lactobacillales</taxon>
        <taxon>Lactobacillaceae</taxon>
        <taxon>Lactobacillus</taxon>
    </lineage>
</organism>
<evidence type="ECO:0000313" key="2">
    <source>
        <dbReference type="EMBL" id="GHW02090.1"/>
    </source>
</evidence>
<name>A0ABQ3W6B0_9LACO</name>
<proteinExistence type="predicted"/>
<keyword evidence="1" id="KW-1133">Transmembrane helix</keyword>
<gene>
    <name evidence="2" type="ORF">lacNasYZ03_17770</name>
</gene>
<keyword evidence="1" id="KW-0812">Transmembrane</keyword>
<protein>
    <submittedName>
        <fullName evidence="2">Membrane protein</fullName>
    </submittedName>
</protein>
<comment type="caution">
    <text evidence="2">The sequence shown here is derived from an EMBL/GenBank/DDBJ whole genome shotgun (WGS) entry which is preliminary data.</text>
</comment>
<feature type="transmembrane region" description="Helical" evidence="1">
    <location>
        <begin position="9"/>
        <end position="31"/>
    </location>
</feature>
<dbReference type="PANTHER" id="PTHR40078:SF1">
    <property type="entry name" value="INTEGRAL MEMBRANE PROTEIN"/>
    <property type="match status" value="1"/>
</dbReference>
<dbReference type="EMBL" id="BOCI01000479">
    <property type="protein sequence ID" value="GHW02090.1"/>
    <property type="molecule type" value="Genomic_DNA"/>
</dbReference>
<evidence type="ECO:0000256" key="1">
    <source>
        <dbReference type="SAM" id="Phobius"/>
    </source>
</evidence>
<dbReference type="InterPro" id="IPR038750">
    <property type="entry name" value="YczE/YyaS-like"/>
</dbReference>
<dbReference type="Proteomes" id="UP000616547">
    <property type="component" value="Unassembled WGS sequence"/>
</dbReference>
<feature type="transmembrane region" description="Helical" evidence="1">
    <location>
        <begin position="159"/>
        <end position="177"/>
    </location>
</feature>
<feature type="transmembrane region" description="Helical" evidence="1">
    <location>
        <begin position="109"/>
        <end position="128"/>
    </location>
</feature>
<sequence>MNNHIVKRYCFFLLGLIINSFGIVLITKGALGTSPISSVPYVLSLKDPALSFGLLTFIMNSLFIVLQIILLKRDFEPIQFLQIAANFVFSFFIDLSMKVLAFLNPQTMLTRLFVLLLGCCVLAFGISVEVAPQVITVPGEGIVKVIALVFHKDFGKVKVAFDTTLMCSALLLSLLFFHRLNGLGIGTIISALIVGRIVYFYNHYLGFTDAIK</sequence>
<dbReference type="RefSeq" id="WP_201336359.1">
    <property type="nucleotide sequence ID" value="NZ_BOCI01000479.1"/>
</dbReference>
<keyword evidence="1" id="KW-0472">Membrane</keyword>
<feature type="transmembrane region" description="Helical" evidence="1">
    <location>
        <begin position="51"/>
        <end position="71"/>
    </location>
</feature>
<dbReference type="PANTHER" id="PTHR40078">
    <property type="entry name" value="INTEGRAL MEMBRANE PROTEIN-RELATED"/>
    <property type="match status" value="1"/>
</dbReference>
<accession>A0ABQ3W6B0</accession>
<reference evidence="3" key="1">
    <citation type="submission" date="2021-01" db="EMBL/GenBank/DDBJ databases">
        <title>Draft genome sequence of Nasalis larvatus strain YZ03.</title>
        <authorList>
            <person name="Suzuki-Hashido N."/>
            <person name="Tsuchida S."/>
            <person name="Hayakawa T."/>
        </authorList>
    </citation>
    <scope>NUCLEOTIDE SEQUENCE [LARGE SCALE GENOMIC DNA]</scope>
    <source>
        <strain evidence="3">YZ03</strain>
    </source>
</reference>